<evidence type="ECO:0000256" key="1">
    <source>
        <dbReference type="SAM" id="Coils"/>
    </source>
</evidence>
<dbReference type="Gene3D" id="1.10.287.1060">
    <property type="entry name" value="ESAT-6-like"/>
    <property type="match status" value="1"/>
</dbReference>
<proteinExistence type="predicted"/>
<dbReference type="NCBIfam" id="TIGR03930">
    <property type="entry name" value="WXG100_ESAT6"/>
    <property type="match status" value="1"/>
</dbReference>
<accession>A0ABS2LW59</accession>
<keyword evidence="1" id="KW-0175">Coiled coil</keyword>
<evidence type="ECO:0000256" key="2">
    <source>
        <dbReference type="SAM" id="MobiDB-lite"/>
    </source>
</evidence>
<dbReference type="EMBL" id="JAFBBP010000001">
    <property type="protein sequence ID" value="MBM7492202.1"/>
    <property type="molecule type" value="Genomic_DNA"/>
</dbReference>
<evidence type="ECO:0000313" key="3">
    <source>
        <dbReference type="EMBL" id="MBM7492202.1"/>
    </source>
</evidence>
<dbReference type="SUPFAM" id="SSF140453">
    <property type="entry name" value="EsxAB dimer-like"/>
    <property type="match status" value="1"/>
</dbReference>
<name>A0ABS2LW59_9ACTN</name>
<dbReference type="Proteomes" id="UP000764837">
    <property type="component" value="Unassembled WGS sequence"/>
</dbReference>
<dbReference type="Pfam" id="PF06013">
    <property type="entry name" value="WXG100"/>
    <property type="match status" value="1"/>
</dbReference>
<feature type="compositionally biased region" description="Gly residues" evidence="2">
    <location>
        <begin position="92"/>
        <end position="112"/>
    </location>
</feature>
<dbReference type="InterPro" id="IPR036689">
    <property type="entry name" value="ESAT-6-like_sf"/>
</dbReference>
<protein>
    <submittedName>
        <fullName evidence="3">WXG100 family type VII secretion target</fullName>
    </submittedName>
</protein>
<sequence length="112" mass="12113">MTIKVDYAVLESSNQQMQAISKTLEEKLDTLRSMLSKLQWDGEDRVAYEQHQAKWDTAVRDINRILNEIGGAVGIARENYLSTEMSNSKVWDGGGGRAGSGGYGGGGGGGHH</sequence>
<feature type="coiled-coil region" evidence="1">
    <location>
        <begin position="14"/>
        <end position="41"/>
    </location>
</feature>
<evidence type="ECO:0000313" key="4">
    <source>
        <dbReference type="Proteomes" id="UP000764837"/>
    </source>
</evidence>
<dbReference type="RefSeq" id="WP_307813448.1">
    <property type="nucleotide sequence ID" value="NZ_JAFBBP010000001.1"/>
</dbReference>
<dbReference type="InterPro" id="IPR010310">
    <property type="entry name" value="T7SS_ESAT-6-like"/>
</dbReference>
<feature type="region of interest" description="Disordered" evidence="2">
    <location>
        <begin position="91"/>
        <end position="112"/>
    </location>
</feature>
<keyword evidence="4" id="KW-1185">Reference proteome</keyword>
<reference evidence="3 4" key="1">
    <citation type="submission" date="2021-01" db="EMBL/GenBank/DDBJ databases">
        <title>Sequencing the genomes of 1000 actinobacteria strains.</title>
        <authorList>
            <person name="Klenk H.-P."/>
        </authorList>
    </citation>
    <scope>NUCLEOTIDE SEQUENCE [LARGE SCALE GENOMIC DNA]</scope>
    <source>
        <strain evidence="3 4">DSM 100204</strain>
    </source>
</reference>
<comment type="caution">
    <text evidence="3">The sequence shown here is derived from an EMBL/GenBank/DDBJ whole genome shotgun (WGS) entry which is preliminary data.</text>
</comment>
<organism evidence="3 4">
    <name type="scientific">Micromonospora luteifusca</name>
    <dbReference type="NCBI Taxonomy" id="709860"/>
    <lineage>
        <taxon>Bacteria</taxon>
        <taxon>Bacillati</taxon>
        <taxon>Actinomycetota</taxon>
        <taxon>Actinomycetes</taxon>
        <taxon>Micromonosporales</taxon>
        <taxon>Micromonosporaceae</taxon>
        <taxon>Micromonospora</taxon>
    </lineage>
</organism>
<gene>
    <name evidence="3" type="ORF">JOD64_003424</name>
</gene>